<comment type="caution">
    <text evidence="12">The sequence shown here is derived from an EMBL/GenBank/DDBJ whole genome shotgun (WGS) entry which is preliminary data.</text>
</comment>
<dbReference type="PROSITE" id="PS01032">
    <property type="entry name" value="PPM_1"/>
    <property type="match status" value="1"/>
</dbReference>
<evidence type="ECO:0000256" key="10">
    <source>
        <dbReference type="SAM" id="MobiDB-lite"/>
    </source>
</evidence>
<name>A0AAP0K831_9MAGN</name>
<reference evidence="12 13" key="1">
    <citation type="submission" date="2024-01" db="EMBL/GenBank/DDBJ databases">
        <title>Genome assemblies of Stephania.</title>
        <authorList>
            <person name="Yang L."/>
        </authorList>
    </citation>
    <scope>NUCLEOTIDE SEQUENCE [LARGE SCALE GENOMIC DNA]</scope>
    <source>
        <strain evidence="12">JXDWG</strain>
        <tissue evidence="12">Leaf</tissue>
    </source>
</reference>
<feature type="compositionally biased region" description="Low complexity" evidence="10">
    <location>
        <begin position="76"/>
        <end position="100"/>
    </location>
</feature>
<keyword evidence="5 9" id="KW-0378">Hydrolase</keyword>
<evidence type="ECO:0000256" key="1">
    <source>
        <dbReference type="ARBA" id="ARBA00001936"/>
    </source>
</evidence>
<dbReference type="EC" id="3.1.3.16" evidence="3"/>
<comment type="cofactor">
    <cofactor evidence="2">
        <name>Mg(2+)</name>
        <dbReference type="ChEBI" id="CHEBI:18420"/>
    </cofactor>
</comment>
<feature type="compositionally biased region" description="Basic and acidic residues" evidence="10">
    <location>
        <begin position="50"/>
        <end position="62"/>
    </location>
</feature>
<keyword evidence="6" id="KW-0460">Magnesium</keyword>
<dbReference type="GO" id="GO:0004722">
    <property type="term" value="F:protein serine/threonine phosphatase activity"/>
    <property type="evidence" value="ECO:0007669"/>
    <property type="project" value="UniProtKB-EC"/>
</dbReference>
<feature type="region of interest" description="Disordered" evidence="10">
    <location>
        <begin position="178"/>
        <end position="230"/>
    </location>
</feature>
<dbReference type="CDD" id="cd00143">
    <property type="entry name" value="PP2Cc"/>
    <property type="match status" value="1"/>
</dbReference>
<dbReference type="Gene3D" id="3.60.40.10">
    <property type="entry name" value="PPM-type phosphatase domain"/>
    <property type="match status" value="1"/>
</dbReference>
<dbReference type="EMBL" id="JBBNAG010000003">
    <property type="protein sequence ID" value="KAK9147627.1"/>
    <property type="molecule type" value="Genomic_DNA"/>
</dbReference>
<comment type="cofactor">
    <cofactor evidence="1">
        <name>Mn(2+)</name>
        <dbReference type="ChEBI" id="CHEBI:29035"/>
    </cofactor>
</comment>
<keyword evidence="7 9" id="KW-0904">Protein phosphatase</keyword>
<dbReference type="GO" id="GO:0046872">
    <property type="term" value="F:metal ion binding"/>
    <property type="evidence" value="ECO:0007669"/>
    <property type="project" value="UniProtKB-KW"/>
</dbReference>
<feature type="region of interest" description="Disordered" evidence="10">
    <location>
        <begin position="1"/>
        <end position="102"/>
    </location>
</feature>
<dbReference type="InterPro" id="IPR000222">
    <property type="entry name" value="PP2C_BS"/>
</dbReference>
<evidence type="ECO:0000256" key="5">
    <source>
        <dbReference type="ARBA" id="ARBA00022801"/>
    </source>
</evidence>
<organism evidence="12 13">
    <name type="scientific">Stephania cephalantha</name>
    <dbReference type="NCBI Taxonomy" id="152367"/>
    <lineage>
        <taxon>Eukaryota</taxon>
        <taxon>Viridiplantae</taxon>
        <taxon>Streptophyta</taxon>
        <taxon>Embryophyta</taxon>
        <taxon>Tracheophyta</taxon>
        <taxon>Spermatophyta</taxon>
        <taxon>Magnoliopsida</taxon>
        <taxon>Ranunculales</taxon>
        <taxon>Menispermaceae</taxon>
        <taxon>Menispermoideae</taxon>
        <taxon>Cissampelideae</taxon>
        <taxon>Stephania</taxon>
    </lineage>
</organism>
<sequence length="463" mass="50162">MAEIWLGTMSNQGSPEKCREARRRRIEMRRYFTSSATVTVTAASGETSTEDNRNRKEKRTETPEGPTDGGKRNRLIETSASSSTSSGELPELSSPIPSTSGEAPAVVSVAVFGSISVSGRSREMEDAISERPGLCRPAIACRKPVHFFGVYDGHGGAHVAKLCKERMHMFLEEELMKEEPQELDESGGPAASSSTQSPPFTHHQRQELHQQSGAAVVINDEEEKEERRKGKWRVAMERSFEKMDELALMACACGSIGGRCGCDRAGLSSEIVGSTAVVAVLTPDRLLVANCGDSRAVLSRGGRAIPLSSDHKPDRPDELERIEAAGGRVIFLNGARVLGILAMSRALGDKYLKPIVISQPEVSFTKRMPEDECLILASDGLWDVLSNDVACDIARRCLFEGSTSSAVDLNTLPSTETPEENLSEVQRSQSRCSLAAALLTRLALGRKSSDNISVIVIDLKRTA</sequence>
<dbReference type="AlphaFoldDB" id="A0AAP0K831"/>
<dbReference type="SMART" id="SM00332">
    <property type="entry name" value="PP2Cc"/>
    <property type="match status" value="1"/>
</dbReference>
<gene>
    <name evidence="12" type="ORF">Scep_006384</name>
</gene>
<proteinExistence type="inferred from homology"/>
<evidence type="ECO:0000313" key="13">
    <source>
        <dbReference type="Proteomes" id="UP001419268"/>
    </source>
</evidence>
<dbReference type="FunFam" id="3.60.40.10:FF:000291">
    <property type="entry name" value="Protein phosphatase 2C 50"/>
    <property type="match status" value="1"/>
</dbReference>
<feature type="domain" description="PPM-type phosphatase" evidence="11">
    <location>
        <begin position="111"/>
        <end position="459"/>
    </location>
</feature>
<accession>A0AAP0K831</accession>
<keyword evidence="8" id="KW-0464">Manganese</keyword>
<dbReference type="SUPFAM" id="SSF81606">
    <property type="entry name" value="PP2C-like"/>
    <property type="match status" value="1"/>
</dbReference>
<protein>
    <recommendedName>
        <fullName evidence="3">protein-serine/threonine phosphatase</fullName>
        <ecNumber evidence="3">3.1.3.16</ecNumber>
    </recommendedName>
</protein>
<dbReference type="PANTHER" id="PTHR47992">
    <property type="entry name" value="PROTEIN PHOSPHATASE"/>
    <property type="match status" value="1"/>
</dbReference>
<dbReference type="InterPro" id="IPR001932">
    <property type="entry name" value="PPM-type_phosphatase-like_dom"/>
</dbReference>
<evidence type="ECO:0000256" key="6">
    <source>
        <dbReference type="ARBA" id="ARBA00022842"/>
    </source>
</evidence>
<dbReference type="Pfam" id="PF00481">
    <property type="entry name" value="PP2C"/>
    <property type="match status" value="2"/>
</dbReference>
<dbReference type="InterPro" id="IPR036457">
    <property type="entry name" value="PPM-type-like_dom_sf"/>
</dbReference>
<evidence type="ECO:0000256" key="3">
    <source>
        <dbReference type="ARBA" id="ARBA00013081"/>
    </source>
</evidence>
<comment type="similarity">
    <text evidence="9">Belongs to the PP2C family.</text>
</comment>
<evidence type="ECO:0000256" key="4">
    <source>
        <dbReference type="ARBA" id="ARBA00022723"/>
    </source>
</evidence>
<evidence type="ECO:0000256" key="2">
    <source>
        <dbReference type="ARBA" id="ARBA00001946"/>
    </source>
</evidence>
<evidence type="ECO:0000313" key="12">
    <source>
        <dbReference type="EMBL" id="KAK9147627.1"/>
    </source>
</evidence>
<evidence type="ECO:0000256" key="9">
    <source>
        <dbReference type="RuleBase" id="RU003465"/>
    </source>
</evidence>
<keyword evidence="4" id="KW-0479">Metal-binding</keyword>
<evidence type="ECO:0000259" key="11">
    <source>
        <dbReference type="PROSITE" id="PS51746"/>
    </source>
</evidence>
<dbReference type="PROSITE" id="PS51746">
    <property type="entry name" value="PPM_2"/>
    <property type="match status" value="1"/>
</dbReference>
<dbReference type="InterPro" id="IPR015655">
    <property type="entry name" value="PP2C"/>
</dbReference>
<feature type="compositionally biased region" description="Low complexity" evidence="10">
    <location>
        <begin position="33"/>
        <end position="47"/>
    </location>
</feature>
<evidence type="ECO:0000256" key="8">
    <source>
        <dbReference type="ARBA" id="ARBA00023211"/>
    </source>
</evidence>
<keyword evidence="13" id="KW-1185">Reference proteome</keyword>
<dbReference type="Proteomes" id="UP001419268">
    <property type="component" value="Unassembled WGS sequence"/>
</dbReference>
<evidence type="ECO:0000256" key="7">
    <source>
        <dbReference type="ARBA" id="ARBA00022912"/>
    </source>
</evidence>